<reference evidence="2" key="1">
    <citation type="submission" date="2018-05" db="EMBL/GenBank/DDBJ databases">
        <title>Genome Sequencing of selected type strains of the family Eggerthellaceae.</title>
        <authorList>
            <person name="Danylec N."/>
            <person name="Stoll D.A."/>
            <person name="Doetsch A."/>
            <person name="Huch M."/>
        </authorList>
    </citation>
    <scope>NUCLEOTIDE SEQUENCE [LARGE SCALE GENOMIC DNA]</scope>
    <source>
        <strain evidence="2">DSM 27213</strain>
    </source>
</reference>
<evidence type="ECO:0000313" key="2">
    <source>
        <dbReference type="Proteomes" id="UP000285258"/>
    </source>
</evidence>
<proteinExistence type="predicted"/>
<evidence type="ECO:0000313" key="1">
    <source>
        <dbReference type="EMBL" id="ROT90820.1"/>
    </source>
</evidence>
<dbReference type="EMBL" id="QIBW01000004">
    <property type="protein sequence ID" value="ROT90820.1"/>
    <property type="molecule type" value="Genomic_DNA"/>
</dbReference>
<sequence>MNDAVNLEKLLISNPYGSKNEFESVATFEESDPYIRWLSIDFALENEAGSSSVFIYGEAEKADDAARLFGALILGEQALRDGEDLKDICDACNCDLYEAIEELDCEGLLESPDVLECNILYIHSLELSSTLMDASNLHRFFDRIPWYVFQYTNVMPQIVYYQIASVEGYYEEAASKTSYDRRSVDETSPQLFANNGYTSSESGILLYKIVDNGTLLPCDNADNSSFIEDNRSADNGASLDDSLLLTKENQELRSLPETSAKQLEQDSNDDLDKTFVFSKRSLLENHIGLSVGANMALVPRTAPKKLTQYVEAAIFAHDLGVRMDYALEKYVSDSEVDIPPIYALFQKMYFTGKNHIDATIERMKPIGAPSAGETFADVALVRAANTYYVAALLYREGHTIEAHAMSRLMLEQIAWAFAACEVDECGLAEAIVPTKAIGKLKKKIKSVGKMYGVLSKYVHIPIQGHYEFIDLSHGRNEVLTQFGVHSYARGAIISQLADFWSAVYEYTQSRHFEKLENWIETPSGLEMNPERPFLSVIQPICEELMREYEENYPSYDEYIKSHWKVDDISDNEPNDAADEPFGGNK</sequence>
<dbReference type="RefSeq" id="WP_096227035.1">
    <property type="nucleotide sequence ID" value="NZ_CP168029.1"/>
</dbReference>
<dbReference type="Proteomes" id="UP000285258">
    <property type="component" value="Unassembled WGS sequence"/>
</dbReference>
<name>A0A423ULU2_9ACTN</name>
<protein>
    <submittedName>
        <fullName evidence="1">Uncharacterized protein</fullName>
    </submittedName>
</protein>
<comment type="caution">
    <text evidence="1">The sequence shown here is derived from an EMBL/GenBank/DDBJ whole genome shotgun (WGS) entry which is preliminary data.</text>
</comment>
<dbReference type="AlphaFoldDB" id="A0A423ULU2"/>
<organism evidence="1 2">
    <name type="scientific">Gordonibacter urolithinfaciens</name>
    <dbReference type="NCBI Taxonomy" id="1335613"/>
    <lineage>
        <taxon>Bacteria</taxon>
        <taxon>Bacillati</taxon>
        <taxon>Actinomycetota</taxon>
        <taxon>Coriobacteriia</taxon>
        <taxon>Eggerthellales</taxon>
        <taxon>Eggerthellaceae</taxon>
        <taxon>Gordonibacter</taxon>
    </lineage>
</organism>
<gene>
    <name evidence="1" type="ORF">DMP12_04850</name>
</gene>
<accession>A0A423ULU2</accession>